<dbReference type="InterPro" id="IPR011049">
    <property type="entry name" value="Serralysin-like_metalloprot_C"/>
</dbReference>
<dbReference type="EMBL" id="FPKR01000002">
    <property type="protein sequence ID" value="SFZ72844.1"/>
    <property type="molecule type" value="Genomic_DNA"/>
</dbReference>
<dbReference type="InterPro" id="IPR013783">
    <property type="entry name" value="Ig-like_fold"/>
</dbReference>
<reference evidence="3 4" key="1">
    <citation type="submission" date="2016-11" db="EMBL/GenBank/DDBJ databases">
        <authorList>
            <person name="Jaros S."/>
            <person name="Januszkiewicz K."/>
            <person name="Wedrychowicz H."/>
        </authorList>
    </citation>
    <scope>NUCLEOTIDE SEQUENCE [LARGE SCALE GENOMIC DNA]</scope>
    <source>
        <strain evidence="3 4">DSM 18899</strain>
    </source>
</reference>
<gene>
    <name evidence="3" type="ORF">SAMN02745887_00733</name>
</gene>
<feature type="non-terminal residue" evidence="3">
    <location>
        <position position="1"/>
    </location>
</feature>
<dbReference type="InterPro" id="IPR010221">
    <property type="entry name" value="VCBS_dom"/>
</dbReference>
<dbReference type="PRINTS" id="PR00313">
    <property type="entry name" value="CABNDNGRPT"/>
</dbReference>
<feature type="domain" description="RapA2 cadherin-like" evidence="2">
    <location>
        <begin position="1967"/>
        <end position="2045"/>
    </location>
</feature>
<dbReference type="RefSeq" id="WP_139256033.1">
    <property type="nucleotide sequence ID" value="NZ_FPKR01000002.1"/>
</dbReference>
<sequence>DNSAAAVQGLAAGQTVPLQFQVESLDGTTSTVSITVTGTGETATIGVGRVQEDTTLSDSGTLSATGGASFVAETLNGSYGSLSVGSNGQWTYTLANGQAAVQALSSNDTQTETFTVKLSDGSTTTVSIDVRGLDDAAVINGDATGAVTEDASTPNLTDSGTLTIADADAGQASFQAGAATPVGSTLGSLSITAAGTWTYTVANSAVQYLKAGETKVESFTVLAADGTTHTVNVTITGTNDVPVISGDATGAVTEDATTPNLTDSGTLTIADADAGQSSFQAGTATPVGSTLGSLSITAAGTWTYTVANSAVQYLKAGETKLESFTVLAADGTTHTVNVTITGTNDVPVISGDAIGAVTEDATTLNLTDSGTLTIADADAGQASFQAGAATPVGTTLGSLSITAAGTWTYTVANSAVQYLKAGETKLESFTVKAADGTSHTVNVTITGTNDVPVISGDAIGAVTEDATTPNLTDSGTLTIADADAGQSTFQAGAATPVGTTLGSLSIAAAGTWTYTVANSAVQYLKAGETKLESFTVLAADGTTHTVNVTITGTNDVPVISGDAIGAVTEDATTPNLTDSGTLTIADADAGQSTFQAGAATPVGTTLGSLSITAAGTWTYTVANSAVQYLKARETKVESFTVLSADGTSHTITVTITGTNDVATISGTATGSVLEAGGVANALAGSATASGTLTVSDADSGQSNFLAPSSLNGTYGSFTFNISTGAWTYALDNSKAATQALKGGQLVHDTLTVSSSDGTASQVIDVTITGANDHASISGTATGTVTEDGNLNASGTLSVADVDSGEAVFQTPASLTGSYGSFTFNTSTGAWTYAANNGALQSLAAGQSVTDTLVVKSADGTATQNVVVTLNGANDAPTGANNTFTIQEDGSKSFAAADFGFSDVDSGDSLKAVRIDSLPTAGSLTLGGVAVTAGQLISAAQLGSLVFTPATNVNGSNYANFTFSVQDQANAFDTAPNTISISVSAVNDAPTAAGGLVSGTEDVPLVFNWANFNVADVDSSAASLGIKISSLPADGLLQYSTNGTSWQTVTPGQTLSKTAIDAGLLRFVPDANESGSDALGGNGVGNQQADYTRFNYVATDGSLESATATVRVDISPVVDQPTLSLVNAASSQLVSTNWDSVGNSGQSSQLVSGPALEGWTLITTDDNYAGGDNVFEIWRAGDKQVSQSGNENTVVLSSANNLNALELNNASSNAQTLGIQRAVNTVAGAVYDLSLDYAGRPGFNENFTRIAIFVDGNKIASYANTSPQNGFNWQNLHFSFVGTGGSQTIKIVTDASQFDPNGRGAMIDDIVLTQYQGVVSGNSSSGTQTAVTLKNYVGAALTDTDGSESLSLSFSGLPIGSIITTSSNPAGYVLSGGVITISGSELASAQLIMPSSYNGALAIGVTATSTELGQTASTSGTLNLQVLPGSIPPVAVNDTTNTNEDTAVTITVLANDSDRNGDTLTVQTATAANGTVVINANGTITYTPNANFNGSDTISYSIGDGKGGNASATVAVTVAAVNDAPVIAAGAAVTGSEDSPYVFNWADFKASDVDNTLTIQIRSLPSDGKLEYYNGSSWVAVSQNQSLTQADISAGKLRFVPDAHESGADAFGGTGVGNQQADYATFTYRASDGTVNTGAATMRVDVTPVADSPKLYMGGVSSADGSALISTSPGGDGLTVRQYTALGNVSAGNMDTADEVKQLLSLLNAATPASTSVSTAPENYTAGVNGGAPTGIPTDGAYRVSGLIYLEAGKTYTFSSYQDDTALLRIGGTEVLAKEHDSWGNITASDYTPTVSGYYTIDWAVYNGSGVGAYKPYLSVNGATPKELTNGNFKLYSSLSQLDSAGGVYDPLTVGPDASGGYYPLTIRGVEDSEIKLGAVSYALSDTDGSEVLGALLAKNLLVGTVLSDGTNSFTATAGNTSVDIKSWNLSSLKLVPPSNFTGSYNLVLEGRSIESSTGAVTTSTTSMAITVANVNDAPVASADAGSVTEDSGSYVVSGNVLGNDSDVDGDTLAVQAVNGSAAAVGSVINTSYGTLRINADGSYTYTLNNDDARINALRGGETLSERINYTAKDPAGLTSNAVLTITIHGNTDQVVLWGSNGNDQIGDAYGETVVAGVDNNAFVLQLTGAALGSNPAANGQGQVVAGSAAGAQIIDAGGGNDYVEAGAGNDVIYAGDSDSSGHTFAEVKAHSLMTLADGAGNLLMSDGSGLLDQSKVSVSNPWADIVNGGSGNDALIGQGGYDLLYGGSGNDYLSGGSGSDGLRGGTGNDRLEGGSGSDVLRGDLGADTFAWSFGDQSATAGAVNAGSGNDYGLNASIKLVSGATDLVTDFSKTEGDKLDLRDLLQGESHVGENPGNLNQYLHFEYSNNSTIVHVSSSGGFAGGVYDASKENQTIVLQNVNLLVDSNGTSLLNTNAIVQDLLKNNRLITD</sequence>
<dbReference type="Gene3D" id="2.60.40.2810">
    <property type="match status" value="1"/>
</dbReference>
<dbReference type="Proteomes" id="UP000186513">
    <property type="component" value="Unassembled WGS sequence"/>
</dbReference>
<feature type="domain" description="RapA2 cadherin-like" evidence="2">
    <location>
        <begin position="334"/>
        <end position="409"/>
    </location>
</feature>
<name>A0A1K2H867_9NEIS</name>
<dbReference type="PROSITE" id="PS00330">
    <property type="entry name" value="HEMOLYSIN_CALCIUM"/>
    <property type="match status" value="4"/>
</dbReference>
<dbReference type="Pfam" id="PF17803">
    <property type="entry name" value="Cadherin_4"/>
    <property type="match status" value="9"/>
</dbReference>
<dbReference type="STRING" id="1121279.SAMN02745887_00733"/>
<protein>
    <submittedName>
        <fullName evidence="3">Type I secretion C-terminal target domain (VC_A0849 subclass)</fullName>
    </submittedName>
</protein>
<evidence type="ECO:0000313" key="4">
    <source>
        <dbReference type="Proteomes" id="UP000186513"/>
    </source>
</evidence>
<dbReference type="Gene3D" id="2.60.40.10">
    <property type="entry name" value="Immunoglobulins"/>
    <property type="match status" value="9"/>
</dbReference>
<feature type="domain" description="RapA2 cadherin-like" evidence="2">
    <location>
        <begin position="763"/>
        <end position="832"/>
    </location>
</feature>
<dbReference type="PANTHER" id="PTHR14139">
    <property type="entry name" value="CALSYNTENIN"/>
    <property type="match status" value="1"/>
</dbReference>
<dbReference type="InterPro" id="IPR018511">
    <property type="entry name" value="Hemolysin-typ_Ca-bd_CS"/>
</dbReference>
<keyword evidence="4" id="KW-1185">Reference proteome</keyword>
<dbReference type="PANTHER" id="PTHR14139:SF2">
    <property type="entry name" value="CALSYNTENIN-1"/>
    <property type="match status" value="1"/>
</dbReference>
<feature type="domain" description="RapA2 cadherin-like" evidence="2">
    <location>
        <begin position="125"/>
        <end position="199"/>
    </location>
</feature>
<feature type="domain" description="RapA2 cadherin-like" evidence="2">
    <location>
        <begin position="544"/>
        <end position="619"/>
    </location>
</feature>
<dbReference type="OrthoDB" id="6091599at2"/>
<dbReference type="NCBIfam" id="TIGR03661">
    <property type="entry name" value="T1SS_VCA0849"/>
    <property type="match status" value="1"/>
</dbReference>
<dbReference type="NCBIfam" id="NF012211">
    <property type="entry name" value="tand_rpt_95"/>
    <property type="match status" value="1"/>
</dbReference>
<evidence type="ECO:0000259" key="2">
    <source>
        <dbReference type="Pfam" id="PF17803"/>
    </source>
</evidence>
<dbReference type="Pfam" id="PF00353">
    <property type="entry name" value="HemolysinCabind"/>
    <property type="match status" value="4"/>
</dbReference>
<evidence type="ECO:0000313" key="3">
    <source>
        <dbReference type="EMBL" id="SFZ72844.1"/>
    </source>
</evidence>
<feature type="domain" description="RapA2 cadherin-like" evidence="2">
    <location>
        <begin position="439"/>
        <end position="514"/>
    </location>
</feature>
<dbReference type="InterPro" id="IPR019960">
    <property type="entry name" value="T1SS_VCA0849"/>
</dbReference>
<dbReference type="NCBIfam" id="TIGR01965">
    <property type="entry name" value="VCBS_repeat"/>
    <property type="match status" value="10"/>
</dbReference>
<dbReference type="InterPro" id="IPR040853">
    <property type="entry name" value="RapA2_cadherin-like"/>
</dbReference>
<dbReference type="InterPro" id="IPR001343">
    <property type="entry name" value="Hemolysn_Ca-bd"/>
</dbReference>
<feature type="domain" description="RapA2 cadherin-like" evidence="2">
    <location>
        <begin position="977"/>
        <end position="1043"/>
    </location>
</feature>
<dbReference type="GO" id="GO:0005509">
    <property type="term" value="F:calcium ion binding"/>
    <property type="evidence" value="ECO:0007669"/>
    <property type="project" value="InterPro"/>
</dbReference>
<feature type="region of interest" description="Disordered" evidence="1">
    <location>
        <begin position="2256"/>
        <end position="2277"/>
    </location>
</feature>
<accession>A0A1K2H867</accession>
<dbReference type="Pfam" id="PF17963">
    <property type="entry name" value="Big_9"/>
    <property type="match status" value="1"/>
</dbReference>
<organism evidence="3 4">
    <name type="scientific">Chitinimonas taiwanensis DSM 18899</name>
    <dbReference type="NCBI Taxonomy" id="1121279"/>
    <lineage>
        <taxon>Bacteria</taxon>
        <taxon>Pseudomonadati</taxon>
        <taxon>Pseudomonadota</taxon>
        <taxon>Betaproteobacteria</taxon>
        <taxon>Neisseriales</taxon>
        <taxon>Chitinibacteraceae</taxon>
        <taxon>Chitinimonas</taxon>
    </lineage>
</organism>
<dbReference type="SUPFAM" id="SSF51120">
    <property type="entry name" value="beta-Roll"/>
    <property type="match status" value="1"/>
</dbReference>
<feature type="domain" description="RapA2 cadherin-like" evidence="2">
    <location>
        <begin position="864"/>
        <end position="926"/>
    </location>
</feature>
<feature type="compositionally biased region" description="Gly residues" evidence="1">
    <location>
        <begin position="2256"/>
        <end position="2267"/>
    </location>
</feature>
<evidence type="ECO:0000256" key="1">
    <source>
        <dbReference type="SAM" id="MobiDB-lite"/>
    </source>
</evidence>
<feature type="domain" description="RapA2 cadherin-like" evidence="2">
    <location>
        <begin position="229"/>
        <end position="304"/>
    </location>
</feature>
<proteinExistence type="predicted"/>